<feature type="transmembrane region" description="Helical" evidence="1">
    <location>
        <begin position="178"/>
        <end position="202"/>
    </location>
</feature>
<feature type="transmembrane region" description="Helical" evidence="1">
    <location>
        <begin position="106"/>
        <end position="132"/>
    </location>
</feature>
<protein>
    <submittedName>
        <fullName evidence="2">ABC-type sugar transport system, permease component</fullName>
    </submittedName>
</protein>
<feature type="transmembrane region" description="Helical" evidence="1">
    <location>
        <begin position="20"/>
        <end position="35"/>
    </location>
</feature>
<dbReference type="PATRIC" id="fig|28037.234.peg.1409"/>
<dbReference type="OrthoDB" id="2136506at2"/>
<keyword evidence="2" id="KW-0762">Sugar transport</keyword>
<keyword evidence="1" id="KW-0812">Transmembrane</keyword>
<dbReference type="RefSeq" id="WP_061425385.1">
    <property type="nucleotide sequence ID" value="NZ_KQ970263.1"/>
</dbReference>
<comment type="caution">
    <text evidence="2">The sequence shown here is derived from an EMBL/GenBank/DDBJ whole genome shotgun (WGS) entry which is preliminary data.</text>
</comment>
<sequence length="245" mass="28319">MSINLFTIFRTIWLRSETKFLFAFSLLPLVVPLLTNSPDMEVFYVAGDNASFSFFVNIVFQSQFKLVLPTLIFSYMIYSTFRNEFNSGIMFLYKDLPKNRIFQAKLFSLMVLYCLYTLVTLCTSLIIFFLFLNKSNMLFSGDELLSREILSIFSIFFSNLVSILIMSYTSLKTNRAATIVISIFFVLASILSSKMGWMGYLFPNAYISLSNVSAFTSLAAMCLLSMVYMTVFYILSYKKFKKMEF</sequence>
<proteinExistence type="predicted"/>
<evidence type="ECO:0000313" key="3">
    <source>
        <dbReference type="Proteomes" id="UP000070136"/>
    </source>
</evidence>
<organism evidence="2 3">
    <name type="scientific">Streptococcus mitis</name>
    <dbReference type="NCBI Taxonomy" id="28037"/>
    <lineage>
        <taxon>Bacteria</taxon>
        <taxon>Bacillati</taxon>
        <taxon>Bacillota</taxon>
        <taxon>Bacilli</taxon>
        <taxon>Lactobacillales</taxon>
        <taxon>Streptococcaceae</taxon>
        <taxon>Streptococcus</taxon>
        <taxon>Streptococcus mitis group</taxon>
    </lineage>
</organism>
<keyword evidence="1" id="KW-0472">Membrane</keyword>
<reference evidence="2 3" key="1">
    <citation type="submission" date="2016-01" db="EMBL/GenBank/DDBJ databases">
        <title>Highly variable Streptococcus oralis are common among viridans streptococci isolated from primates.</title>
        <authorList>
            <person name="Denapaite D."/>
            <person name="Rieger M."/>
            <person name="Koendgen S."/>
            <person name="Brueckner R."/>
            <person name="Ochigava I."/>
            <person name="Kappeler P."/>
            <person name="Maetz-Rensing K."/>
            <person name="Leendertz F."/>
            <person name="Hakenbeck R."/>
        </authorList>
    </citation>
    <scope>NUCLEOTIDE SEQUENCE [LARGE SCALE GENOMIC DNA]</scope>
    <source>
        <strain evidence="2 3">DD28</strain>
    </source>
</reference>
<keyword evidence="1" id="KW-1133">Transmembrane helix</keyword>
<gene>
    <name evidence="2" type="ORF">SMIDD28_01347</name>
</gene>
<evidence type="ECO:0000256" key="1">
    <source>
        <dbReference type="SAM" id="Phobius"/>
    </source>
</evidence>
<evidence type="ECO:0000313" key="2">
    <source>
        <dbReference type="EMBL" id="KXT98293.1"/>
    </source>
</evidence>
<dbReference type="EMBL" id="LQOA01000039">
    <property type="protein sequence ID" value="KXT98293.1"/>
    <property type="molecule type" value="Genomic_DNA"/>
</dbReference>
<name>A0A139Q6W2_STRMT</name>
<dbReference type="Proteomes" id="UP000070136">
    <property type="component" value="Unassembled WGS sequence"/>
</dbReference>
<dbReference type="AlphaFoldDB" id="A0A139Q6W2"/>
<feature type="transmembrane region" description="Helical" evidence="1">
    <location>
        <begin position="152"/>
        <end position="171"/>
    </location>
</feature>
<feature type="transmembrane region" description="Helical" evidence="1">
    <location>
        <begin position="214"/>
        <end position="235"/>
    </location>
</feature>
<accession>A0A139Q6W2</accession>
<keyword evidence="2" id="KW-0813">Transport</keyword>